<comment type="similarity">
    <text evidence="8">Belongs to the binding-protein-dependent transport system permease family. LivHM subfamily.</text>
</comment>
<feature type="transmembrane region" description="Helical" evidence="9">
    <location>
        <begin position="137"/>
        <end position="161"/>
    </location>
</feature>
<sequence length="300" mass="31740">MTWNDILQTAVSGFALGSTYALVALGFVIVFAATRIMNFSQGAFVLLGAYLTYQFGAVWNLGFFGGLLCSVGVCGLTAILTERFVMRRFAHRPTFSVLMVTIGVLYIFEAIVSSIWGVKSQNLGDPWRLDTITMGGVAISVSDIWTLAISVTLIIACFLFLTYTRGGLSMRASASDKEAAVSIGINPRRVTYGVWFVAGALGAVAGTLLATGSSGVTLGLTSVVFATMPAVVLGGLDSPVGAIVGGFAIGLVQQFTALVQPVLWPDLGSRFATVTPFIVLLLVLLIRPKGLFGTRAVERF</sequence>
<proteinExistence type="inferred from homology"/>
<reference evidence="10 11" key="1">
    <citation type="submission" date="2024-09" db="EMBL/GenBank/DDBJ databases">
        <authorList>
            <person name="Sun Q."/>
            <person name="Mori K."/>
        </authorList>
    </citation>
    <scope>NUCLEOTIDE SEQUENCE [LARGE SCALE GENOMIC DNA]</scope>
    <source>
        <strain evidence="10 11">JCM 13519</strain>
    </source>
</reference>
<dbReference type="InterPro" id="IPR001851">
    <property type="entry name" value="ABC_transp_permease"/>
</dbReference>
<comment type="subcellular location">
    <subcellularLocation>
        <location evidence="1">Cell membrane</location>
        <topology evidence="1">Multi-pass membrane protein</topology>
    </subcellularLocation>
</comment>
<evidence type="ECO:0000256" key="3">
    <source>
        <dbReference type="ARBA" id="ARBA00022475"/>
    </source>
</evidence>
<dbReference type="PANTHER" id="PTHR11795:SF451">
    <property type="entry name" value="ABC TRANSPORTER PERMEASE PROTEIN"/>
    <property type="match status" value="1"/>
</dbReference>
<gene>
    <name evidence="10" type="ORF">ACFFPI_00835</name>
</gene>
<evidence type="ECO:0000313" key="10">
    <source>
        <dbReference type="EMBL" id="MFB9712702.1"/>
    </source>
</evidence>
<dbReference type="PANTHER" id="PTHR11795">
    <property type="entry name" value="BRANCHED-CHAIN AMINO ACID TRANSPORT SYSTEM PERMEASE PROTEIN LIVH"/>
    <property type="match status" value="1"/>
</dbReference>
<feature type="transmembrane region" description="Helical" evidence="9">
    <location>
        <begin position="39"/>
        <end position="57"/>
    </location>
</feature>
<feature type="transmembrane region" description="Helical" evidence="9">
    <location>
        <begin position="243"/>
        <end position="263"/>
    </location>
</feature>
<evidence type="ECO:0000256" key="5">
    <source>
        <dbReference type="ARBA" id="ARBA00022970"/>
    </source>
</evidence>
<keyword evidence="11" id="KW-1185">Reference proteome</keyword>
<dbReference type="RefSeq" id="WP_345049833.1">
    <property type="nucleotide sequence ID" value="NZ_BAABED010000001.1"/>
</dbReference>
<feature type="transmembrane region" description="Helical" evidence="9">
    <location>
        <begin position="6"/>
        <end position="32"/>
    </location>
</feature>
<comment type="caution">
    <text evidence="10">The sequence shown here is derived from an EMBL/GenBank/DDBJ whole genome shotgun (WGS) entry which is preliminary data.</text>
</comment>
<feature type="transmembrane region" description="Helical" evidence="9">
    <location>
        <begin position="63"/>
        <end position="85"/>
    </location>
</feature>
<keyword evidence="4 9" id="KW-0812">Transmembrane</keyword>
<dbReference type="Pfam" id="PF02653">
    <property type="entry name" value="BPD_transp_2"/>
    <property type="match status" value="1"/>
</dbReference>
<evidence type="ECO:0000256" key="9">
    <source>
        <dbReference type="SAM" id="Phobius"/>
    </source>
</evidence>
<dbReference type="EMBL" id="JBHMBH010000006">
    <property type="protein sequence ID" value="MFB9712702.1"/>
    <property type="molecule type" value="Genomic_DNA"/>
</dbReference>
<keyword evidence="6 9" id="KW-1133">Transmembrane helix</keyword>
<feature type="transmembrane region" description="Helical" evidence="9">
    <location>
        <begin position="216"/>
        <end position="236"/>
    </location>
</feature>
<protein>
    <submittedName>
        <fullName evidence="10">Branched-chain amino acid ABC transporter permease</fullName>
    </submittedName>
</protein>
<feature type="transmembrane region" description="Helical" evidence="9">
    <location>
        <begin position="269"/>
        <end position="286"/>
    </location>
</feature>
<accession>A0ABV5UJL6</accession>
<feature type="transmembrane region" description="Helical" evidence="9">
    <location>
        <begin position="97"/>
        <end position="117"/>
    </location>
</feature>
<evidence type="ECO:0000256" key="6">
    <source>
        <dbReference type="ARBA" id="ARBA00022989"/>
    </source>
</evidence>
<dbReference type="InterPro" id="IPR037294">
    <property type="entry name" value="ABC_BtuC-like"/>
</dbReference>
<evidence type="ECO:0000256" key="1">
    <source>
        <dbReference type="ARBA" id="ARBA00004651"/>
    </source>
</evidence>
<keyword evidence="5" id="KW-0029">Amino-acid transport</keyword>
<dbReference type="Gene3D" id="1.10.3470.10">
    <property type="entry name" value="ABC transporter involved in vitamin B12 uptake, BtuC"/>
    <property type="match status" value="1"/>
</dbReference>
<name>A0ABV5UJL6_9MICC</name>
<dbReference type="Proteomes" id="UP001589536">
    <property type="component" value="Unassembled WGS sequence"/>
</dbReference>
<keyword evidence="3" id="KW-1003">Cell membrane</keyword>
<dbReference type="CDD" id="cd06582">
    <property type="entry name" value="TM_PBP1_LivH_like"/>
    <property type="match status" value="1"/>
</dbReference>
<keyword evidence="2" id="KW-0813">Transport</keyword>
<evidence type="ECO:0000256" key="7">
    <source>
        <dbReference type="ARBA" id="ARBA00023136"/>
    </source>
</evidence>
<evidence type="ECO:0000256" key="8">
    <source>
        <dbReference type="ARBA" id="ARBA00037998"/>
    </source>
</evidence>
<evidence type="ECO:0000313" key="11">
    <source>
        <dbReference type="Proteomes" id="UP001589536"/>
    </source>
</evidence>
<dbReference type="InterPro" id="IPR052157">
    <property type="entry name" value="BCAA_transport_permease"/>
</dbReference>
<keyword evidence="7 9" id="KW-0472">Membrane</keyword>
<organism evidence="10 11">
    <name type="scientific">Arthrobacter methylotrophus</name>
    <dbReference type="NCBI Taxonomy" id="121291"/>
    <lineage>
        <taxon>Bacteria</taxon>
        <taxon>Bacillati</taxon>
        <taxon>Actinomycetota</taxon>
        <taxon>Actinomycetes</taxon>
        <taxon>Micrococcales</taxon>
        <taxon>Micrococcaceae</taxon>
        <taxon>Arthrobacter</taxon>
    </lineage>
</organism>
<evidence type="ECO:0000256" key="2">
    <source>
        <dbReference type="ARBA" id="ARBA00022448"/>
    </source>
</evidence>
<evidence type="ECO:0000256" key="4">
    <source>
        <dbReference type="ARBA" id="ARBA00022692"/>
    </source>
</evidence>
<feature type="transmembrane region" description="Helical" evidence="9">
    <location>
        <begin position="192"/>
        <end position="210"/>
    </location>
</feature>